<comment type="caution">
    <text evidence="1">The sequence shown here is derived from an EMBL/GenBank/DDBJ whole genome shotgun (WGS) entry which is preliminary data.</text>
</comment>
<name>A0ACC1CVS1_9NEOP</name>
<gene>
    <name evidence="1" type="ORF">K1T71_008728</name>
</gene>
<proteinExistence type="predicted"/>
<keyword evidence="2" id="KW-1185">Reference proteome</keyword>
<dbReference type="EMBL" id="CM034401">
    <property type="protein sequence ID" value="KAJ0175569.1"/>
    <property type="molecule type" value="Genomic_DNA"/>
</dbReference>
<organism evidence="1 2">
    <name type="scientific">Dendrolimus kikuchii</name>
    <dbReference type="NCBI Taxonomy" id="765133"/>
    <lineage>
        <taxon>Eukaryota</taxon>
        <taxon>Metazoa</taxon>
        <taxon>Ecdysozoa</taxon>
        <taxon>Arthropoda</taxon>
        <taxon>Hexapoda</taxon>
        <taxon>Insecta</taxon>
        <taxon>Pterygota</taxon>
        <taxon>Neoptera</taxon>
        <taxon>Endopterygota</taxon>
        <taxon>Lepidoptera</taxon>
        <taxon>Glossata</taxon>
        <taxon>Ditrysia</taxon>
        <taxon>Bombycoidea</taxon>
        <taxon>Lasiocampidae</taxon>
        <taxon>Dendrolimus</taxon>
    </lineage>
</organism>
<evidence type="ECO:0000313" key="2">
    <source>
        <dbReference type="Proteomes" id="UP000824533"/>
    </source>
</evidence>
<evidence type="ECO:0000313" key="1">
    <source>
        <dbReference type="EMBL" id="KAJ0175569.1"/>
    </source>
</evidence>
<sequence length="1602" mass="176520">MDNVIDRQLKWEDMCGPDGLRPWNDTTKDFGVCFQELFLQIPLYFIIAVVSGYYVGYRKDWVIRGKSQERAIVLRSLAVLVLVFIPIIKLYIFITKADLVLYPVNYFAAGSSCLSWLVHFGYVLALKHRLGLSSRGTSLQLFLWSLSVFLNLIALRSSILAGVTVGFNLSTLCCHGVYLLTLVPTTESRPTYYSQCLVGSQHSHSEYTPLLPHVDEGILGTAMQGAGFISKLTFLWVNPLLQKGLENKLDDPEELYDIPSEYRCTYVGARMDHALIGNVDDYQQYTDVPHEPFISSGYGATGETAPQESTAVTPTSRVLVRPQRRQNVTLLRALHKCFALQFYSIGILKLVSGMAGFAGPILLNKLVQFVEDDSIDQHLGYAYAGGLLGSALISSFFNVHFNWLMSIVGLKLRGAIVSTILRKTLSVTSRELSKSFSVGEITNFMSTDTDRIVNSCPSFHALWSIPLQLFVTLFLLYQQVGVSFLAGVAFSVILIPINKWIANKIGQLSTELMKHKDSRVSSISDLLKGIRTIKVHVWEDFFINRISADRDKELRYLRGRKYLDAVCVVLWATTPVLVTALTLGTHSLRGQSLDAPTVFTIVALVNMLITPLNAFPWVLNGLTEAWVSIKRIQKLLDLPDMDMEHFYGKVNTNSDEDKIIIFKNATFSWDKPSTRITRLPKDKKNKGKSKKNLSKGSIQRRESSSSEGSVPSASSPDKPFELIDISLDIGKGELVGVTGNLGSGKTSLLLAIVGEMLKKKGDLQVVENLNSFGYASQSPWLVRGTIRENILFGRPYDEAKFKSVVDACALTEDLNILGWNAYVGEGGCTLSGGQRARIALARAVYQDKQVYLLDDVLSGVDSAVASHIMQRCILGLLKHKTCVFATHSPRHLARASHVVLLDDGRVIKQGPPETILNDIEEFLPSESESVGDEPPRPIETQKNDGDNASRHSLDDEETMSQGSVGWWVLGMYLRSVGIFLTITIILSLILMQLSQNFTFLWLAYWVKTKAKNSTTLNSNGLLESPHEVTNILDHSVNAIDNIVHTIVNTTMILLNANSNNSVLDSVAKTTKQIPILQEALASNGSVSFDDTFYLEVYFGLAASNLLFTVMRAFLFAYGGVQAAARIHKVLLKVIVKAKVKFFDVTPTGRIVNRFSSDTYTVDDSLPFILNILLAQFFSLIGAIAVTIYGLPWLIIGVFPLAFIYYRLQRLYRATSRQLKRLQSVTLSPVYTHFNDTLEGLATIRAMGCGYRWCDKGEEGVEAWQRCALAAAAAAQWLALRLQLCAAALVAAAAAVAVLQRSLHVADAGLVGLAISYALSMNSMLSNMLSAFTETEREMIAVERVGEYIKQVETETIDGSPPPYGWPSQGVIEFDDVHLNYSEAGTAALCGVSFSTHPGEKLAVVGRTGAGKSSLIQAMVRLVPLASGKVLVDGVDVSTLHLHSLRSRIGVIPQEPFMFSGTVRENVDPLRQYLDAEIWRALEACGAHNAVTARGGLHAPAEGLSRGHSQLLCLTRALLQRAKVLLVDEATANLDHETERLILDTIRCSFGGSTVVFVAHRLVGVVEMARVLAMAQGKVLELRAPDDALSDPNSYLYALLYGS</sequence>
<accession>A0ACC1CVS1</accession>
<reference evidence="1 2" key="1">
    <citation type="journal article" date="2021" name="Front. Genet.">
        <title>Chromosome-Level Genome Assembly Reveals Significant Gene Expansion in the Toll and IMD Signaling Pathways of Dendrolimus kikuchii.</title>
        <authorList>
            <person name="Zhou J."/>
            <person name="Wu P."/>
            <person name="Xiong Z."/>
            <person name="Liu N."/>
            <person name="Zhao N."/>
            <person name="Ji M."/>
            <person name="Qiu Y."/>
            <person name="Yang B."/>
        </authorList>
    </citation>
    <scope>NUCLEOTIDE SEQUENCE [LARGE SCALE GENOMIC DNA]</scope>
    <source>
        <strain evidence="1">Ann1</strain>
    </source>
</reference>
<protein>
    <submittedName>
        <fullName evidence="1">Uncharacterized protein</fullName>
    </submittedName>
</protein>
<dbReference type="Proteomes" id="UP000824533">
    <property type="component" value="Linkage Group LG15"/>
</dbReference>